<comment type="similarity">
    <text evidence="1">Belongs to the CEP170 family.</text>
</comment>
<evidence type="ECO:0000313" key="4">
    <source>
        <dbReference type="Proteomes" id="UP001190640"/>
    </source>
</evidence>
<feature type="compositionally biased region" description="Low complexity" evidence="2">
    <location>
        <begin position="1407"/>
        <end position="1424"/>
    </location>
</feature>
<feature type="region of interest" description="Disordered" evidence="2">
    <location>
        <begin position="1405"/>
        <end position="1430"/>
    </location>
</feature>
<dbReference type="InterPro" id="IPR051176">
    <property type="entry name" value="Cent_Immune-Sig_Mod"/>
</dbReference>
<feature type="compositionally biased region" description="Low complexity" evidence="2">
    <location>
        <begin position="1275"/>
        <end position="1303"/>
    </location>
</feature>
<dbReference type="RefSeq" id="XP_054826332.1">
    <property type="nucleotide sequence ID" value="XM_054970357.1"/>
</dbReference>
<feature type="region of interest" description="Disordered" evidence="2">
    <location>
        <begin position="415"/>
        <end position="520"/>
    </location>
</feature>
<feature type="compositionally biased region" description="Polar residues" evidence="2">
    <location>
        <begin position="1153"/>
        <end position="1174"/>
    </location>
</feature>
<feature type="compositionally biased region" description="Basic and acidic residues" evidence="2">
    <location>
        <begin position="375"/>
        <end position="384"/>
    </location>
</feature>
<evidence type="ECO:0000313" key="5">
    <source>
        <dbReference type="RefSeq" id="XP_054826332.1"/>
    </source>
</evidence>
<dbReference type="CDD" id="cd22725">
    <property type="entry name" value="FHA_Cep170B"/>
    <property type="match status" value="1"/>
</dbReference>
<protein>
    <submittedName>
        <fullName evidence="5">Centrosomal protein of 170 kDa protein B isoform X1</fullName>
    </submittedName>
</protein>
<dbReference type="SUPFAM" id="SSF49879">
    <property type="entry name" value="SMAD/FHA domain"/>
    <property type="match status" value="1"/>
</dbReference>
<feature type="compositionally biased region" description="Polar residues" evidence="2">
    <location>
        <begin position="844"/>
        <end position="854"/>
    </location>
</feature>
<feature type="compositionally biased region" description="Low complexity" evidence="2">
    <location>
        <begin position="498"/>
        <end position="508"/>
    </location>
</feature>
<feature type="region of interest" description="Disordered" evidence="2">
    <location>
        <begin position="1003"/>
        <end position="1022"/>
    </location>
</feature>
<feature type="region of interest" description="Disordered" evidence="2">
    <location>
        <begin position="1028"/>
        <end position="1370"/>
    </location>
</feature>
<evidence type="ECO:0000259" key="3">
    <source>
        <dbReference type="PROSITE" id="PS50006"/>
    </source>
</evidence>
<dbReference type="CTD" id="283638"/>
<feature type="compositionally biased region" description="Polar residues" evidence="2">
    <location>
        <begin position="826"/>
        <end position="836"/>
    </location>
</feature>
<dbReference type="KEGG" id="emc:129323725"/>
<gene>
    <name evidence="5" type="primary">CEP170B</name>
</gene>
<feature type="compositionally biased region" description="Basic and acidic residues" evidence="2">
    <location>
        <begin position="180"/>
        <end position="200"/>
    </location>
</feature>
<feature type="region of interest" description="Disordered" evidence="2">
    <location>
        <begin position="796"/>
        <end position="890"/>
    </location>
</feature>
<dbReference type="InterPro" id="IPR008984">
    <property type="entry name" value="SMAD_FHA_dom_sf"/>
</dbReference>
<dbReference type="PANTHER" id="PTHR15715:SF18">
    <property type="entry name" value="CENTROSOMAL PROTEIN OF 170 KDA PROTEIN B"/>
    <property type="match status" value="1"/>
</dbReference>
<reference evidence="5" key="1">
    <citation type="submission" date="2025-08" db="UniProtKB">
        <authorList>
            <consortium name="RefSeq"/>
        </authorList>
    </citation>
    <scope>IDENTIFICATION</scope>
    <source>
        <tissue evidence="5">Blood</tissue>
    </source>
</reference>
<feature type="compositionally biased region" description="Basic and acidic residues" evidence="2">
    <location>
        <begin position="1067"/>
        <end position="1078"/>
    </location>
</feature>
<proteinExistence type="inferred from homology"/>
<sequence length="1643" mass="181042">MSVTSWFLVSSAGIRHRLPREMIFVGREDCELMLQSRSVDKQHAVINYDKEKDEHRVKDLGSLNGTFVNDVRIPDQKYITLKLNDVIRFGYDANMYVLEHIQHKVPEEALKHEKYTSQLQMNFKGMAMKRAEQLMEHSGETESPQAKLEKGDKKAITETTTSTYRTPLYGQPSWWGEDDANNKLETPDDRRQEEHYSERTKEIAQHEEEINGNIPSYRDSPGDSVYAFRREPSYFEIPTKEFQQPMKSPEAQVHEIPTKDVDTAVPPVVQSHASFTIEFDDCTPGKIKIKDHVTKFSLRQRRNFGKEAGHTEMISAESKVADWLVQNDPSLLRRQTAGDDVYSTKSDLPVHVRTLKGNRHEDGTQSDSEDPVAPKAEKESVVHDQVAEQAKLQRQIRRDPQEMLHNQQAFVIEFFDDDTPRKKRSQSFTHSGHSTQNEVDPALKAKVEKRKITVPAEKPGSSAPSSLLPPVGTKGPSNSFNTPRAGSFKREKTEERISSSSSSTSRSSVKNHGSAGRKSKITQDFAAECLKESSQAVKVVEKPPPMPAPLTPRVVVPSVPETVSTPTVDPILVNVRKHEEEDSLSETGTYTIETESQDKEVEEARKMIDQVFGVLESPEFSKMSSATFRPVIKGEKEELGGHHLIGENGSSPRVTMMQVIASKVASGHHADMQLPPASQGGQKWVSRWASLADSYTDSGSAPGLGDAQPPGPLSQAGAEKDSSPKVGESENSVASRMRRLLPPLPPGDKSESPTPSILICPESFSEISQRNAANDHGAEIYVDPAGRLFIQEDLDPDSLSDASKSDDGFGLEKGRKCQDKQEQMRSSHGNSQNHQQAVPRLSSLRASSDPSGTSFYIGDEDEAGVPSKLPSSTPRSRADKEDAAFRSAKPAAKGISNTYASSNGKMVISLHSGLPLQEQEVATKESASFVRQESFTKEKSSSNVSQNRLPHISSHPLLKDLDVARANRMDYSPDTHLLLKDTETALAALEAKLLCQTHQLDVPESTPGQLEDSLSGDSDVDTASTVSLVSGKSIPAHPPKRKVTTASPKEKSSPAPSVQEQNVQPSARERLSEKRKTVPPESGSKGENAKRFQIKRSTGTGGSQDYTDDEHSTSLPYLPATEIVSSDQEQSVSRPITRKKPFSQSTKEEHSKVTATVQKIQQVLTRSNSLSTPRPTRASKLRRARLGDTSDNESADTEKTTSHQEGSTASTKPPVETKKLSRLDILAMPRKRAGSFNVPSDSESAPPRPTFSGRSAESYYATRKPPVSEARNAARKTAAAVAASKQPFSRTRPSSIKYSSSSTSRRRQQGSDYTSTSEEEYGSNHSSPKHKRSHTSTATQTPRPRGAGLSKQKRSSSRETEEEDYDEHDPYNFIAQTAEIAEIARLSQTLVKDVAILAREIHDVAGDGDSQSSSGTGPSTSLSSVPNTPASTISAREELVQHIPEASLNYQKVPPGSTGFNDFDQNMNDSREEDLTRKTRMRNRDEVIFDNLMLNPVSQLSHTIRENTESLAEKMKLLFQNTERTWEEAEAKINSENEVPILKTSNKEISSILKELRRVQKQLEVINAIIDPSGNLDGIANNKTSSATTQSAAAKVRTANSLSGSTLEVLSPIKKRNYTQKSNFGSSSLKDATFVPDGEKYVI</sequence>
<dbReference type="SMART" id="SM00240">
    <property type="entry name" value="FHA"/>
    <property type="match status" value="1"/>
</dbReference>
<feature type="compositionally biased region" description="Polar residues" evidence="2">
    <location>
        <begin position="475"/>
        <end position="484"/>
    </location>
</feature>
<dbReference type="PANTHER" id="PTHR15715">
    <property type="entry name" value="CENTROSOMAL PROTEIN OF 170 KDA"/>
    <property type="match status" value="1"/>
</dbReference>
<accession>A0AA97IVF6</accession>
<feature type="compositionally biased region" description="Low complexity" evidence="2">
    <location>
        <begin position="459"/>
        <end position="470"/>
    </location>
</feature>
<feature type="region of interest" description="Disordered" evidence="2">
    <location>
        <begin position="354"/>
        <end position="384"/>
    </location>
</feature>
<dbReference type="PROSITE" id="PS50006">
    <property type="entry name" value="FHA_DOMAIN"/>
    <property type="match status" value="1"/>
</dbReference>
<feature type="compositionally biased region" description="Basic and acidic residues" evidence="2">
    <location>
        <begin position="147"/>
        <end position="156"/>
    </location>
</feature>
<feature type="domain" description="FHA" evidence="3">
    <location>
        <begin position="23"/>
        <end position="73"/>
    </location>
</feature>
<evidence type="ECO:0000256" key="1">
    <source>
        <dbReference type="ARBA" id="ARBA00010436"/>
    </source>
</evidence>
<keyword evidence="4" id="KW-1185">Reference proteome</keyword>
<dbReference type="Gene3D" id="2.60.200.20">
    <property type="match status" value="1"/>
</dbReference>
<feature type="region of interest" description="Disordered" evidence="2">
    <location>
        <begin position="695"/>
        <end position="758"/>
    </location>
</feature>
<feature type="compositionally biased region" description="Basic and acidic residues" evidence="2">
    <location>
        <begin position="803"/>
        <end position="825"/>
    </location>
</feature>
<feature type="compositionally biased region" description="Basic and acidic residues" evidence="2">
    <location>
        <begin position="488"/>
        <end position="497"/>
    </location>
</feature>
<feature type="region of interest" description="Disordered" evidence="2">
    <location>
        <begin position="135"/>
        <end position="200"/>
    </location>
</feature>
<dbReference type="InterPro" id="IPR000253">
    <property type="entry name" value="FHA_dom"/>
</dbReference>
<organism evidence="4 5">
    <name type="scientific">Eublepharis macularius</name>
    <name type="common">Leopard gecko</name>
    <name type="synonym">Cyrtodactylus macularius</name>
    <dbReference type="NCBI Taxonomy" id="481883"/>
    <lineage>
        <taxon>Eukaryota</taxon>
        <taxon>Metazoa</taxon>
        <taxon>Chordata</taxon>
        <taxon>Craniata</taxon>
        <taxon>Vertebrata</taxon>
        <taxon>Euteleostomi</taxon>
        <taxon>Lepidosauria</taxon>
        <taxon>Squamata</taxon>
        <taxon>Bifurcata</taxon>
        <taxon>Gekkota</taxon>
        <taxon>Eublepharidae</taxon>
        <taxon>Eublepharinae</taxon>
        <taxon>Eublepharis</taxon>
    </lineage>
</organism>
<dbReference type="Pfam" id="PF15308">
    <property type="entry name" value="CEP170_C"/>
    <property type="match status" value="1"/>
</dbReference>
<dbReference type="Pfam" id="PF00498">
    <property type="entry name" value="FHA"/>
    <property type="match status" value="1"/>
</dbReference>
<dbReference type="Proteomes" id="UP001190640">
    <property type="component" value="Chromosome 2"/>
</dbReference>
<evidence type="ECO:0000256" key="2">
    <source>
        <dbReference type="SAM" id="MobiDB-lite"/>
    </source>
</evidence>
<dbReference type="InterPro" id="IPR029300">
    <property type="entry name" value="CEP170_C"/>
</dbReference>
<dbReference type="GeneID" id="129323725"/>
<feature type="compositionally biased region" description="Polar residues" evidence="2">
    <location>
        <begin position="426"/>
        <end position="438"/>
    </location>
</feature>
<name>A0AA97IVF6_EUBMA</name>
<feature type="compositionally biased region" description="Polar residues" evidence="2">
    <location>
        <begin position="1123"/>
        <end position="1134"/>
    </location>
</feature>